<dbReference type="SUPFAM" id="SSF48208">
    <property type="entry name" value="Six-hairpin glycosidases"/>
    <property type="match status" value="1"/>
</dbReference>
<proteinExistence type="predicted"/>
<feature type="domain" description="Alpha-L-rhamnosidase six-hairpin glycosidase" evidence="6">
    <location>
        <begin position="606"/>
        <end position="952"/>
    </location>
</feature>
<feature type="domain" description="Alpha-L-rhamnosidase concanavalin-like" evidence="4">
    <location>
        <begin position="503"/>
        <end position="599"/>
    </location>
</feature>
<accession>A0A7X1B828</accession>
<evidence type="ECO:0000256" key="2">
    <source>
        <dbReference type="ARBA" id="ARBA00012652"/>
    </source>
</evidence>
<dbReference type="Gene3D" id="2.60.40.10">
    <property type="entry name" value="Immunoglobulins"/>
    <property type="match status" value="1"/>
</dbReference>
<dbReference type="GO" id="GO:0005975">
    <property type="term" value="P:carbohydrate metabolic process"/>
    <property type="evidence" value="ECO:0007669"/>
    <property type="project" value="InterPro"/>
</dbReference>
<comment type="caution">
    <text evidence="8">The sequence shown here is derived from an EMBL/GenBank/DDBJ whole genome shotgun (WGS) entry which is preliminary data.</text>
</comment>
<dbReference type="Pfam" id="PF25788">
    <property type="entry name" value="Ig_Rha78A_N"/>
    <property type="match status" value="1"/>
</dbReference>
<dbReference type="PIRSF" id="PIRSF010631">
    <property type="entry name" value="A-rhamnsds"/>
    <property type="match status" value="1"/>
</dbReference>
<dbReference type="InterPro" id="IPR008902">
    <property type="entry name" value="Rhamnosid_concanavalin"/>
</dbReference>
<dbReference type="AlphaFoldDB" id="A0A7X1B828"/>
<dbReference type="InterPro" id="IPR013737">
    <property type="entry name" value="Bac_rhamnosid_N"/>
</dbReference>
<dbReference type="Pfam" id="PF05592">
    <property type="entry name" value="Bac_rhamnosid"/>
    <property type="match status" value="1"/>
</dbReference>
<dbReference type="InterPro" id="IPR012341">
    <property type="entry name" value="6hp_glycosidase-like_sf"/>
</dbReference>
<evidence type="ECO:0000259" key="5">
    <source>
        <dbReference type="Pfam" id="PF08531"/>
    </source>
</evidence>
<dbReference type="PANTHER" id="PTHR33307:SF6">
    <property type="entry name" value="ALPHA-RHAMNOSIDASE (EUROFUNG)-RELATED"/>
    <property type="match status" value="1"/>
</dbReference>
<dbReference type="Proteomes" id="UP000526501">
    <property type="component" value="Unassembled WGS sequence"/>
</dbReference>
<dbReference type="EMBL" id="JACHVC010000012">
    <property type="protein sequence ID" value="MBC2607277.1"/>
    <property type="molecule type" value="Genomic_DNA"/>
</dbReference>
<dbReference type="InterPro" id="IPR016007">
    <property type="entry name" value="Alpha_rhamnosid"/>
</dbReference>
<dbReference type="InterPro" id="IPR035396">
    <property type="entry name" value="Bac_rhamnosid6H"/>
</dbReference>
<dbReference type="Pfam" id="PF17389">
    <property type="entry name" value="Bac_rhamnosid6H"/>
    <property type="match status" value="1"/>
</dbReference>
<dbReference type="InterPro" id="IPR013783">
    <property type="entry name" value="Ig-like_fold"/>
</dbReference>
<reference evidence="8 9" key="1">
    <citation type="submission" date="2020-07" db="EMBL/GenBank/DDBJ databases">
        <authorList>
            <person name="Feng X."/>
        </authorList>
    </citation>
    <scope>NUCLEOTIDE SEQUENCE [LARGE SCALE GENOMIC DNA]</scope>
    <source>
        <strain evidence="8 9">JCM23202</strain>
    </source>
</reference>
<evidence type="ECO:0000256" key="3">
    <source>
        <dbReference type="ARBA" id="ARBA00022801"/>
    </source>
</evidence>
<dbReference type="Pfam" id="PF08531">
    <property type="entry name" value="Bac_rhamnosid_N"/>
    <property type="match status" value="1"/>
</dbReference>
<evidence type="ECO:0000259" key="6">
    <source>
        <dbReference type="Pfam" id="PF17389"/>
    </source>
</evidence>
<dbReference type="GO" id="GO:0030596">
    <property type="term" value="F:alpha-L-rhamnosidase activity"/>
    <property type="evidence" value="ECO:0007669"/>
    <property type="project" value="UniProtKB-EC"/>
</dbReference>
<dbReference type="Gene3D" id="1.50.10.10">
    <property type="match status" value="1"/>
</dbReference>
<feature type="domain" description="Alpha-L-rhamnosidase C-terminal" evidence="7">
    <location>
        <begin position="954"/>
        <end position="1013"/>
    </location>
</feature>
<dbReference type="EC" id="3.2.1.40" evidence="2"/>
<evidence type="ECO:0000256" key="1">
    <source>
        <dbReference type="ARBA" id="ARBA00001445"/>
    </source>
</evidence>
<gene>
    <name evidence="8" type="ORF">H5P27_14590</name>
</gene>
<protein>
    <recommendedName>
        <fullName evidence="2">alpha-L-rhamnosidase</fullName>
        <ecNumber evidence="2">3.2.1.40</ecNumber>
    </recommendedName>
</protein>
<evidence type="ECO:0000313" key="8">
    <source>
        <dbReference type="EMBL" id="MBC2607277.1"/>
    </source>
</evidence>
<organism evidence="8 9">
    <name type="scientific">Pelagicoccus albus</name>
    <dbReference type="NCBI Taxonomy" id="415222"/>
    <lineage>
        <taxon>Bacteria</taxon>
        <taxon>Pseudomonadati</taxon>
        <taxon>Verrucomicrobiota</taxon>
        <taxon>Opitutia</taxon>
        <taxon>Puniceicoccales</taxon>
        <taxon>Pelagicoccaceae</taxon>
        <taxon>Pelagicoccus</taxon>
    </lineage>
</organism>
<evidence type="ECO:0000259" key="4">
    <source>
        <dbReference type="Pfam" id="PF05592"/>
    </source>
</evidence>
<keyword evidence="3 8" id="KW-0378">Hydrolase</keyword>
<name>A0A7X1B828_9BACT</name>
<dbReference type="InterPro" id="IPR008928">
    <property type="entry name" value="6-hairpin_glycosidase_sf"/>
</dbReference>
<dbReference type="PANTHER" id="PTHR33307">
    <property type="entry name" value="ALPHA-RHAMNOSIDASE (EUROFUNG)"/>
    <property type="match status" value="1"/>
</dbReference>
<feature type="domain" description="Bacterial alpha-L-rhamnosidase N-terminal" evidence="5">
    <location>
        <begin position="320"/>
        <end position="470"/>
    </location>
</feature>
<dbReference type="Pfam" id="PF17390">
    <property type="entry name" value="Bac_rhamnosid_C"/>
    <property type="match status" value="1"/>
</dbReference>
<dbReference type="Gene3D" id="2.60.120.260">
    <property type="entry name" value="Galactose-binding domain-like"/>
    <property type="match status" value="2"/>
</dbReference>
<dbReference type="InterPro" id="IPR035398">
    <property type="entry name" value="Bac_rhamnosid_C"/>
</dbReference>
<dbReference type="Gene3D" id="2.60.420.10">
    <property type="entry name" value="Maltose phosphorylase, domain 3"/>
    <property type="match status" value="1"/>
</dbReference>
<evidence type="ECO:0000313" key="9">
    <source>
        <dbReference type="Proteomes" id="UP000526501"/>
    </source>
</evidence>
<keyword evidence="9" id="KW-1185">Reference proteome</keyword>
<sequence>MPTPAIFYSPLKPLRLRCNAREEALCDPGTSPVFSWQYDACPSQRYQRAYQLIVASSRELLLRDCGDLWDSGKTQSSQTIDVLYQGAALNSCRCVFWKVRVWDDQGDVSDWSPCAKLWIGISQSEWDGDWIGWDQPNQLELDEIDFGEAKWIWHPGGDAIHQAVFVGTLDIPANLQIEHAELALKVSGRYRFYSGPEQFSFDLSDSPEQTQPYVRDITERLRCGENRIYLWAERVEGEKAGVLFRLTVRLSSGEVRSLYSNCGWLCSERFQARWFEAETEAWPHAVEIGVYGDTPWGKVLGRKYHLPPAIYLRNEIQIRKPVRRATLFATALGCYDVHLNGERVNQSYFNPGWTDYRKRLYYQGYDVSEMLRQGSNAFGAVLADGWYSGYLGWLHQKNHYGKNRRFRCVLVVKYQDGEEERFFSDNGWKANTAGLLEADFLHGETYDARLSQLGWDESPFKDDSWQPVDCGAELNPVFEAYPGAPVVPLLDEMFKPVRISESSTGVFVADFGQNFTGVAEITIQNPKKGQRIEFRFGERLNEDGSLYTQNLRSARATDTYICRGDPLETWSPRFTFHGFQYVEVTGLEEPLTEEMIKGLPLSADCEQVGFFECSDEMLNKLARNIYWSQRSNFLEVPMDCPQRDERLGWCDGAQTFFGAAAYRADVQAFYRKWCQDLVDAQLPDGQFPFLAPLAVIEEERIGDMWAGSSPGWNDAGVICPWSLYEFYGDKTMLAKCYPSMLRCIASYVDQSDSSFLPPDGYRCLGDWLNHDADTPHDVIRTAYFAHSVKLVAQTAEVLGFSEDAETYAQLFGRIAEAFRKAYVDEAGRVKGDTQAAYALSIQFDLLGEEQLAMASSHLVRSVVERAWTPSTGLLVTLPLMQALSKINRRDVALKILQNDRFPSWKFSIRNGATTIWERWDSWTPEEGYGDMFMNSFNHFTLGGVYQWMAENIGGIRNVGIAFDEIAIAPCPSEELSFASFKFRSPRGLISVDWKVDNGGLKIDCQAPGSITVRLGDVDLNKLSEFKVNGSLITVEDGFGGEGAFSCEQSNQ</sequence>
<comment type="catalytic activity">
    <reaction evidence="1">
        <text>Hydrolysis of terminal non-reducing alpha-L-rhamnose residues in alpha-L-rhamnosides.</text>
        <dbReference type="EC" id="3.2.1.40"/>
    </reaction>
</comment>
<evidence type="ECO:0000259" key="7">
    <source>
        <dbReference type="Pfam" id="PF17390"/>
    </source>
</evidence>